<evidence type="ECO:0000313" key="10">
    <source>
        <dbReference type="EMBL" id="TMP58013.1"/>
    </source>
</evidence>
<comment type="similarity">
    <text evidence="2">Belongs to the AzlC family.</text>
</comment>
<dbReference type="GO" id="GO:0005886">
    <property type="term" value="C:plasma membrane"/>
    <property type="evidence" value="ECO:0007669"/>
    <property type="project" value="UniProtKB-SubCell"/>
</dbReference>
<evidence type="ECO:0000256" key="4">
    <source>
        <dbReference type="ARBA" id="ARBA00022475"/>
    </source>
</evidence>
<sequence length="247" mass="26495">MKMLGFRMHSSESNNKYGSLMRGALAVLPLALAVVPWGILAGSYAIEVGLTWLEAQAMSAVVFAGAAQLAALGMLASGIGAVGILLTTVLITSRHILYSLSLRPSLHTLPTRWRIALGFLLTDEMFAIVMADKFKSFKADPWFALGVGGCFYIAWNLATTLGIVLGTSMPQLHNLGLDFAIVATFIALIVPSIKTFPILVCVAVAAYSAVVFALLQWQVGLLLSSVLGMLAGYITEVAYKNKRREEL</sequence>
<keyword evidence="5 8" id="KW-0812">Transmembrane</keyword>
<evidence type="ECO:0000256" key="7">
    <source>
        <dbReference type="ARBA" id="ARBA00023136"/>
    </source>
</evidence>
<dbReference type="AlphaFoldDB" id="A0A5S3XN04"/>
<evidence type="ECO:0000256" key="1">
    <source>
        <dbReference type="ARBA" id="ARBA00004651"/>
    </source>
</evidence>
<dbReference type="Proteomes" id="UP000305730">
    <property type="component" value="Unassembled WGS sequence"/>
</dbReference>
<evidence type="ECO:0000256" key="3">
    <source>
        <dbReference type="ARBA" id="ARBA00022448"/>
    </source>
</evidence>
<dbReference type="PANTHER" id="PTHR34979:SF1">
    <property type="entry name" value="INNER MEMBRANE PROTEIN YGAZ"/>
    <property type="match status" value="1"/>
</dbReference>
<evidence type="ECO:0000256" key="8">
    <source>
        <dbReference type="SAM" id="Phobius"/>
    </source>
</evidence>
<feature type="transmembrane region" description="Helical" evidence="8">
    <location>
        <begin position="143"/>
        <end position="165"/>
    </location>
</feature>
<dbReference type="GO" id="GO:1903785">
    <property type="term" value="P:L-valine transmembrane transport"/>
    <property type="evidence" value="ECO:0007669"/>
    <property type="project" value="TreeGrafter"/>
</dbReference>
<dbReference type="Proteomes" id="UP000307706">
    <property type="component" value="Unassembled WGS sequence"/>
</dbReference>
<comment type="caution">
    <text evidence="10">The sequence shown here is derived from an EMBL/GenBank/DDBJ whole genome shotgun (WGS) entry which is preliminary data.</text>
</comment>
<reference evidence="10" key="3">
    <citation type="submission" date="2019-09" db="EMBL/GenBank/DDBJ databases">
        <title>Co-occurence of chitin degradation, pigmentation and bioactivity in marine Pseudoalteromonas.</title>
        <authorList>
            <person name="Sonnenschein E.C."/>
            <person name="Bech P.K."/>
        </authorList>
    </citation>
    <scope>NUCLEOTIDE SEQUENCE</scope>
    <source>
        <strain evidence="10">S2231</strain>
        <strain evidence="9">S2233</strain>
    </source>
</reference>
<evidence type="ECO:0000313" key="11">
    <source>
        <dbReference type="Proteomes" id="UP000305730"/>
    </source>
</evidence>
<evidence type="ECO:0000256" key="6">
    <source>
        <dbReference type="ARBA" id="ARBA00022989"/>
    </source>
</evidence>
<keyword evidence="11" id="KW-1185">Reference proteome</keyword>
<reference evidence="11 12" key="1">
    <citation type="submission" date="2017-12" db="EMBL/GenBank/DDBJ databases">
        <authorList>
            <person name="Paulsen S."/>
            <person name="Gram L.K."/>
        </authorList>
    </citation>
    <scope>NUCLEOTIDE SEQUENCE [LARGE SCALE GENOMIC DNA]</scope>
    <source>
        <strain evidence="10 12">S2231</strain>
        <strain evidence="9 11">S2233</strain>
    </source>
</reference>
<evidence type="ECO:0000313" key="12">
    <source>
        <dbReference type="Proteomes" id="UP000307706"/>
    </source>
</evidence>
<keyword evidence="7 8" id="KW-0472">Membrane</keyword>
<name>A0A5S3XN04_9GAMM</name>
<gene>
    <name evidence="10" type="ORF">CWB96_12895</name>
    <name evidence="9" type="ORF">CWB97_19145</name>
</gene>
<keyword evidence="4" id="KW-1003">Cell membrane</keyword>
<evidence type="ECO:0000313" key="9">
    <source>
        <dbReference type="EMBL" id="TMP40305.1"/>
    </source>
</evidence>
<evidence type="ECO:0000256" key="2">
    <source>
        <dbReference type="ARBA" id="ARBA00010735"/>
    </source>
</evidence>
<dbReference type="EMBL" id="PNCL01000061">
    <property type="protein sequence ID" value="TMP58013.1"/>
    <property type="molecule type" value="Genomic_DNA"/>
</dbReference>
<accession>A0A5S3XN04</accession>
<evidence type="ECO:0000256" key="5">
    <source>
        <dbReference type="ARBA" id="ARBA00022692"/>
    </source>
</evidence>
<dbReference type="InterPro" id="IPR011606">
    <property type="entry name" value="Brnchd-chn_aa_trnsp_permease"/>
</dbReference>
<keyword evidence="6 8" id="KW-1133">Transmembrane helix</keyword>
<reference evidence="11 12" key="2">
    <citation type="submission" date="2019-06" db="EMBL/GenBank/DDBJ databases">
        <title>Co-occurence of chitin degradation, pigmentation and bioactivity in marine Pseudoalteromonas.</title>
        <authorList>
            <person name="Sonnenschein E.C."/>
            <person name="Bech P.K."/>
        </authorList>
    </citation>
    <scope>NUCLEOTIDE SEQUENCE [LARGE SCALE GENOMIC DNA]</scope>
    <source>
        <strain evidence="12">S2231</strain>
        <strain evidence="11">S2233</strain>
    </source>
</reference>
<organism evidence="10 12">
    <name type="scientific">Pseudoalteromonas citrea</name>
    <dbReference type="NCBI Taxonomy" id="43655"/>
    <lineage>
        <taxon>Bacteria</taxon>
        <taxon>Pseudomonadati</taxon>
        <taxon>Pseudomonadota</taxon>
        <taxon>Gammaproteobacteria</taxon>
        <taxon>Alteromonadales</taxon>
        <taxon>Pseudoalteromonadaceae</taxon>
        <taxon>Pseudoalteromonas</taxon>
    </lineage>
</organism>
<proteinExistence type="inferred from homology"/>
<dbReference type="EMBL" id="PNCK01000086">
    <property type="protein sequence ID" value="TMP40305.1"/>
    <property type="molecule type" value="Genomic_DNA"/>
</dbReference>
<keyword evidence="3" id="KW-0813">Transport</keyword>
<comment type="subcellular location">
    <subcellularLocation>
        <location evidence="1">Cell membrane</location>
        <topology evidence="1">Multi-pass membrane protein</topology>
    </subcellularLocation>
</comment>
<dbReference type="OrthoDB" id="3177005at2"/>
<protein>
    <submittedName>
        <fullName evidence="10">Branched-chain amino acid ABC transporter permease</fullName>
    </submittedName>
</protein>
<dbReference type="Pfam" id="PF03591">
    <property type="entry name" value="AzlC"/>
    <property type="match status" value="1"/>
</dbReference>
<dbReference type="PANTHER" id="PTHR34979">
    <property type="entry name" value="INNER MEMBRANE PROTEIN YGAZ"/>
    <property type="match status" value="1"/>
</dbReference>